<evidence type="ECO:0000313" key="2">
    <source>
        <dbReference type="EMBL" id="AVD72218.1"/>
    </source>
</evidence>
<dbReference type="Proteomes" id="UP000239867">
    <property type="component" value="Chromosome"/>
</dbReference>
<dbReference type="GO" id="GO:0016779">
    <property type="term" value="F:nucleotidyltransferase activity"/>
    <property type="evidence" value="ECO:0007669"/>
    <property type="project" value="UniProtKB-KW"/>
</dbReference>
<dbReference type="PANTHER" id="PTHR43535">
    <property type="entry name" value="PHOSPHATIDATE CYTIDYLYLTRANSFERASE"/>
    <property type="match status" value="1"/>
</dbReference>
<dbReference type="GO" id="GO:0005886">
    <property type="term" value="C:plasma membrane"/>
    <property type="evidence" value="ECO:0007669"/>
    <property type="project" value="TreeGrafter"/>
</dbReference>
<keyword evidence="3" id="KW-1185">Reference proteome</keyword>
<gene>
    <name evidence="2" type="ORF">CAY53_03840</name>
</gene>
<keyword evidence="2" id="KW-0808">Transferase</keyword>
<keyword evidence="1" id="KW-0472">Membrane</keyword>
<dbReference type="GO" id="GO:0009273">
    <property type="term" value="P:peptidoglycan-based cell wall biogenesis"/>
    <property type="evidence" value="ECO:0007669"/>
    <property type="project" value="TreeGrafter"/>
</dbReference>
<feature type="transmembrane region" description="Helical" evidence="1">
    <location>
        <begin position="121"/>
        <end position="142"/>
    </location>
</feature>
<dbReference type="AlphaFoldDB" id="A0A2L1GRF2"/>
<organism evidence="2 3">
    <name type="scientific">Desulfobulbus oralis</name>
    <dbReference type="NCBI Taxonomy" id="1986146"/>
    <lineage>
        <taxon>Bacteria</taxon>
        <taxon>Pseudomonadati</taxon>
        <taxon>Thermodesulfobacteriota</taxon>
        <taxon>Desulfobulbia</taxon>
        <taxon>Desulfobulbales</taxon>
        <taxon>Desulfobulbaceae</taxon>
        <taxon>Desulfobulbus</taxon>
    </lineage>
</organism>
<dbReference type="PANTHER" id="PTHR43535:SF1">
    <property type="entry name" value="PHOSPHATIDATE CYTIDYLYLTRANSFERASE"/>
    <property type="match status" value="1"/>
</dbReference>
<dbReference type="Pfam" id="PF01148">
    <property type="entry name" value="CTP_transf_1"/>
    <property type="match status" value="1"/>
</dbReference>
<keyword evidence="1" id="KW-1133">Transmembrane helix</keyword>
<dbReference type="EMBL" id="CP021255">
    <property type="protein sequence ID" value="AVD72218.1"/>
    <property type="molecule type" value="Genomic_DNA"/>
</dbReference>
<dbReference type="OrthoDB" id="9799199at2"/>
<reference evidence="2 3" key="1">
    <citation type="journal article" date="2018" name="MBio">
        <title>Insights into the evolution of host association through the isolation and characterization of a novel human periodontal pathobiont, Desulfobulbus oralis.</title>
        <authorList>
            <person name="Cross K.L."/>
            <person name="Chirania P."/>
            <person name="Xiong W."/>
            <person name="Beall C.J."/>
            <person name="Elkins J.G."/>
            <person name="Giannone R.J."/>
            <person name="Griffen A.L."/>
            <person name="Guss A.M."/>
            <person name="Hettich R.L."/>
            <person name="Joshi S.S."/>
            <person name="Mokrzan E.M."/>
            <person name="Martin R.K."/>
            <person name="Zhulin I.B."/>
            <person name="Leys E.J."/>
            <person name="Podar M."/>
        </authorList>
    </citation>
    <scope>NUCLEOTIDE SEQUENCE [LARGE SCALE GENOMIC DNA]</scope>
    <source>
        <strain evidence="2 3">ORNL</strain>
    </source>
</reference>
<dbReference type="RefSeq" id="WP_104937424.1">
    <property type="nucleotide sequence ID" value="NZ_CP021255.1"/>
</dbReference>
<proteinExistence type="predicted"/>
<feature type="transmembrane region" description="Helical" evidence="1">
    <location>
        <begin position="154"/>
        <end position="177"/>
    </location>
</feature>
<keyword evidence="2" id="KW-0548">Nucleotidyltransferase</keyword>
<accession>A0A2L1GRF2</accession>
<keyword evidence="1" id="KW-0812">Transmembrane</keyword>
<feature type="transmembrane region" description="Helical" evidence="1">
    <location>
        <begin position="98"/>
        <end position="115"/>
    </location>
</feature>
<dbReference type="KEGG" id="deo:CAY53_03840"/>
<feature type="transmembrane region" description="Helical" evidence="1">
    <location>
        <begin position="51"/>
        <end position="77"/>
    </location>
</feature>
<feature type="transmembrane region" description="Helical" evidence="1">
    <location>
        <begin position="183"/>
        <end position="203"/>
    </location>
</feature>
<name>A0A2L1GRF2_9BACT</name>
<feature type="transmembrane region" description="Helical" evidence="1">
    <location>
        <begin position="224"/>
        <end position="245"/>
    </location>
</feature>
<evidence type="ECO:0000256" key="1">
    <source>
        <dbReference type="SAM" id="Phobius"/>
    </source>
</evidence>
<evidence type="ECO:0000313" key="3">
    <source>
        <dbReference type="Proteomes" id="UP000239867"/>
    </source>
</evidence>
<feature type="transmembrane region" description="Helical" evidence="1">
    <location>
        <begin position="251"/>
        <end position="271"/>
    </location>
</feature>
<protein>
    <submittedName>
        <fullName evidence="2">Phosphatidate cytidylyltransferase</fullName>
    </submittedName>
</protein>
<sequence length="313" mass="35058">MWYVILGAFAYLVVSTLTGWFLQWRCLQRAGSSAGAALPDWLDNLLARNRAWWAMQIVFVAAVALGKWGITLLFIFVSFNALREFATLVPSRRADYRALLWTFFIFLPLQYWLILCDWYGLYTILIPVYAFLVLPCPTAFCGDTTHFLDRVARVQWGLMLCVYCLSHIPALFMLRLADPAMNMQLVVFLVVVVEGSDVLQYLCGKLCGRHRLAPSVSPSKIVEGLVGGIGLATLLGGALSFLGPFDFWQGLAISLVITCMGFCGGFVLSAIKRDHKVKDWGTMIQGHGGMLDRVDSLAFAAPVFFHIIRYFWA</sequence>